<comment type="caution">
    <text evidence="6">The sequence shown here is derived from an EMBL/GenBank/DDBJ whole genome shotgun (WGS) entry which is preliminary data.</text>
</comment>
<dbReference type="Gene3D" id="1.10.357.10">
    <property type="entry name" value="Tetracycline Repressor, domain 2"/>
    <property type="match status" value="1"/>
</dbReference>
<evidence type="ECO:0000256" key="1">
    <source>
        <dbReference type="ARBA" id="ARBA00023015"/>
    </source>
</evidence>
<keyword evidence="7" id="KW-1185">Reference proteome</keyword>
<dbReference type="InterPro" id="IPR050109">
    <property type="entry name" value="HTH-type_TetR-like_transc_reg"/>
</dbReference>
<accession>A0A849CB97</accession>
<sequence>MPKGSRRTYRTGLSRAAIVDAALALTAERGLDGWSMRDLTARLDTSLSVIYHHVGDRGRVCAAVVDRVYADMGASLDETDWRKLLYGVLSAMIDHMARYPGVAAWLLRNGPQTEQLIPVLDAGITCMLDAGWGDEAADAYSIAFNTTLGLIALGDQRVGENADLGIAGLQHLIAADPAAGRGAKQMQRMVEQFVASDAAQREAVQREYCRYALDRVLDGLEVRLHALRTTG</sequence>
<organism evidence="6 7">
    <name type="scientific">Nocardia uniformis</name>
    <dbReference type="NCBI Taxonomy" id="53432"/>
    <lineage>
        <taxon>Bacteria</taxon>
        <taxon>Bacillati</taxon>
        <taxon>Actinomycetota</taxon>
        <taxon>Actinomycetes</taxon>
        <taxon>Mycobacteriales</taxon>
        <taxon>Nocardiaceae</taxon>
        <taxon>Nocardia</taxon>
    </lineage>
</organism>
<evidence type="ECO:0000256" key="4">
    <source>
        <dbReference type="PROSITE-ProRule" id="PRU00335"/>
    </source>
</evidence>
<dbReference type="InterPro" id="IPR001647">
    <property type="entry name" value="HTH_TetR"/>
</dbReference>
<keyword evidence="1" id="KW-0805">Transcription regulation</keyword>
<dbReference type="SUPFAM" id="SSF48498">
    <property type="entry name" value="Tetracyclin repressor-like, C-terminal domain"/>
    <property type="match status" value="1"/>
</dbReference>
<dbReference type="Proteomes" id="UP000586827">
    <property type="component" value="Unassembled WGS sequence"/>
</dbReference>
<gene>
    <name evidence="6" type="ORF">HLB23_27745</name>
</gene>
<evidence type="ECO:0000313" key="7">
    <source>
        <dbReference type="Proteomes" id="UP000586827"/>
    </source>
</evidence>
<evidence type="ECO:0000256" key="2">
    <source>
        <dbReference type="ARBA" id="ARBA00023125"/>
    </source>
</evidence>
<keyword evidence="3" id="KW-0804">Transcription</keyword>
<dbReference type="Pfam" id="PF00440">
    <property type="entry name" value="TetR_N"/>
    <property type="match status" value="1"/>
</dbReference>
<dbReference type="PROSITE" id="PS50977">
    <property type="entry name" value="HTH_TETR_2"/>
    <property type="match status" value="1"/>
</dbReference>
<proteinExistence type="predicted"/>
<feature type="DNA-binding region" description="H-T-H motif" evidence="4">
    <location>
        <begin position="35"/>
        <end position="54"/>
    </location>
</feature>
<evidence type="ECO:0000256" key="3">
    <source>
        <dbReference type="ARBA" id="ARBA00023163"/>
    </source>
</evidence>
<dbReference type="EMBL" id="JABELX010000011">
    <property type="protein sequence ID" value="NNH73600.1"/>
    <property type="molecule type" value="Genomic_DNA"/>
</dbReference>
<dbReference type="InterPro" id="IPR036271">
    <property type="entry name" value="Tet_transcr_reg_TetR-rel_C_sf"/>
</dbReference>
<protein>
    <submittedName>
        <fullName evidence="6">TetR family transcriptional regulator</fullName>
    </submittedName>
</protein>
<evidence type="ECO:0000313" key="6">
    <source>
        <dbReference type="EMBL" id="NNH73600.1"/>
    </source>
</evidence>
<dbReference type="PANTHER" id="PTHR30055">
    <property type="entry name" value="HTH-TYPE TRANSCRIPTIONAL REGULATOR RUTR"/>
    <property type="match status" value="1"/>
</dbReference>
<dbReference type="SUPFAM" id="SSF46689">
    <property type="entry name" value="Homeodomain-like"/>
    <property type="match status" value="1"/>
</dbReference>
<dbReference type="PANTHER" id="PTHR30055:SF151">
    <property type="entry name" value="TRANSCRIPTIONAL REGULATORY PROTEIN"/>
    <property type="match status" value="1"/>
</dbReference>
<reference evidence="6 7" key="1">
    <citation type="submission" date="2020-05" db="EMBL/GenBank/DDBJ databases">
        <title>MicrobeNet Type strains.</title>
        <authorList>
            <person name="Nicholson A.C."/>
        </authorList>
    </citation>
    <scope>NUCLEOTIDE SEQUENCE [LARGE SCALE GENOMIC DNA]</scope>
    <source>
        <strain evidence="6 7">JCM 3224</strain>
    </source>
</reference>
<dbReference type="GO" id="GO:0003700">
    <property type="term" value="F:DNA-binding transcription factor activity"/>
    <property type="evidence" value="ECO:0007669"/>
    <property type="project" value="TreeGrafter"/>
</dbReference>
<feature type="domain" description="HTH tetR-type" evidence="5">
    <location>
        <begin position="12"/>
        <end position="72"/>
    </location>
</feature>
<evidence type="ECO:0000259" key="5">
    <source>
        <dbReference type="PROSITE" id="PS50977"/>
    </source>
</evidence>
<dbReference type="AlphaFoldDB" id="A0A849CB97"/>
<keyword evidence="2 4" id="KW-0238">DNA-binding</keyword>
<dbReference type="RefSeq" id="WP_169815074.1">
    <property type="nucleotide sequence ID" value="NZ_JABELX010000011.1"/>
</dbReference>
<name>A0A849CB97_9NOCA</name>
<dbReference type="InterPro" id="IPR009057">
    <property type="entry name" value="Homeodomain-like_sf"/>
</dbReference>
<dbReference type="GO" id="GO:0000976">
    <property type="term" value="F:transcription cis-regulatory region binding"/>
    <property type="evidence" value="ECO:0007669"/>
    <property type="project" value="TreeGrafter"/>
</dbReference>